<dbReference type="Proteomes" id="UP000595095">
    <property type="component" value="Chromosome"/>
</dbReference>
<feature type="coiled-coil region" evidence="1">
    <location>
        <begin position="49"/>
        <end position="102"/>
    </location>
</feature>
<dbReference type="AlphaFoldDB" id="A0A7S9DZJ5"/>
<organism evidence="3 4">
    <name type="scientific">Salinimonas marina</name>
    <dbReference type="NCBI Taxonomy" id="2785918"/>
    <lineage>
        <taxon>Bacteria</taxon>
        <taxon>Pseudomonadati</taxon>
        <taxon>Pseudomonadota</taxon>
        <taxon>Gammaproteobacteria</taxon>
        <taxon>Alteromonadales</taxon>
        <taxon>Alteromonadaceae</taxon>
        <taxon>Alteromonas/Salinimonas group</taxon>
        <taxon>Salinimonas</taxon>
    </lineage>
</organism>
<keyword evidence="4" id="KW-1185">Reference proteome</keyword>
<dbReference type="KEGG" id="smaa:IT774_06725"/>
<name>A0A7S9DZJ5_9ALTE</name>
<protein>
    <submittedName>
        <fullName evidence="3">DUF4935 domain-containing protein</fullName>
    </submittedName>
</protein>
<gene>
    <name evidence="3" type="ORF">IT774_06725</name>
</gene>
<dbReference type="EMBL" id="CP064795">
    <property type="protein sequence ID" value="QPG06818.1"/>
    <property type="molecule type" value="Genomic_DNA"/>
</dbReference>
<dbReference type="InterPro" id="IPR032557">
    <property type="entry name" value="DUF4935"/>
</dbReference>
<evidence type="ECO:0000256" key="1">
    <source>
        <dbReference type="SAM" id="Coils"/>
    </source>
</evidence>
<reference evidence="3 4" key="1">
    <citation type="submission" date="2020-11" db="EMBL/GenBank/DDBJ databases">
        <title>Complete genome sequence for Salinimonas sp. strain G2-b.</title>
        <authorList>
            <person name="Park S.-J."/>
        </authorList>
    </citation>
    <scope>NUCLEOTIDE SEQUENCE [LARGE SCALE GENOMIC DNA]</scope>
    <source>
        <strain evidence="3 4">G2-b</strain>
    </source>
</reference>
<evidence type="ECO:0000313" key="3">
    <source>
        <dbReference type="EMBL" id="QPG06818.1"/>
    </source>
</evidence>
<evidence type="ECO:0000313" key="4">
    <source>
        <dbReference type="Proteomes" id="UP000595095"/>
    </source>
</evidence>
<accession>A0A7S9DZJ5</accession>
<evidence type="ECO:0000259" key="2">
    <source>
        <dbReference type="Pfam" id="PF16289"/>
    </source>
</evidence>
<proteinExistence type="predicted"/>
<feature type="domain" description="DUF4935" evidence="2">
    <location>
        <begin position="3"/>
        <end position="182"/>
    </location>
</feature>
<sequence>MNLFIDTNVFLSFYHLSNDDLEEIHKLAVLLGKGDIKLWLPNQVKDEFQRNRENKIADALKKLKEQQKKPQFPQICKDYPEYEEIREHQKQYEKKLSSLIKKVTDDIAERSLKADEKISELFEKASLINPDAELILKAKLRMEVGNPPGKDGSLGDAINWESLLLHIPMGEDLHLVADDKDYYSVLDENALKDFLIDEWTSNNKSDVRFYRRLSQFFKEHYPDIKLAAELEKELAINELVNSSNFASTHSAIAKLQKYAEFNKSQSNELAQVGLSNSQINWIFCDDDVFSFYKSLLNNHGHDIEDELVEKLQAEIIQCETNGED</sequence>
<dbReference type="RefSeq" id="WP_195811893.1">
    <property type="nucleotide sequence ID" value="NZ_CP064795.1"/>
</dbReference>
<keyword evidence="1" id="KW-0175">Coiled coil</keyword>
<dbReference type="Pfam" id="PF16289">
    <property type="entry name" value="PIN_12"/>
    <property type="match status" value="1"/>
</dbReference>